<dbReference type="Pfam" id="PF18962">
    <property type="entry name" value="Por_Secre_tail"/>
    <property type="match status" value="1"/>
</dbReference>
<evidence type="ECO:0000313" key="5">
    <source>
        <dbReference type="Proteomes" id="UP000198901"/>
    </source>
</evidence>
<feature type="signal peptide" evidence="2">
    <location>
        <begin position="1"/>
        <end position="29"/>
    </location>
</feature>
<dbReference type="RefSeq" id="WP_093197269.1">
    <property type="nucleotide sequence ID" value="NZ_FNGS01000001.1"/>
</dbReference>
<dbReference type="STRING" id="563176.SAMN04488090_0500"/>
<dbReference type="AlphaFoldDB" id="A0A1G9IIV8"/>
<keyword evidence="5" id="KW-1185">Reference proteome</keyword>
<dbReference type="InterPro" id="IPR013783">
    <property type="entry name" value="Ig-like_fold"/>
</dbReference>
<dbReference type="NCBIfam" id="TIGR04183">
    <property type="entry name" value="Por_Secre_tail"/>
    <property type="match status" value="1"/>
</dbReference>
<evidence type="ECO:0000256" key="2">
    <source>
        <dbReference type="SAM" id="SignalP"/>
    </source>
</evidence>
<feature type="chain" id="PRO_5011781724" evidence="2">
    <location>
        <begin position="30"/>
        <end position="426"/>
    </location>
</feature>
<evidence type="ECO:0000256" key="1">
    <source>
        <dbReference type="SAM" id="MobiDB-lite"/>
    </source>
</evidence>
<sequence>MSNFTKSLVARFFIAFFLLSSTLYTGSFAQVIGNCTANAGSARSVCSSSVTLTGSVGGTPSAANPTWTFVSGPVTPVIATPNQLTTNVTGMTETGDYRFRLSQPCGQGVPATSVVTITVKDCKPPLAQLVTYTLPSQPVQDQILTYDGSPGNPPAPRGSDAEDGSLGGSTTTSTLIIKALPANGILSYDGQPLSVGAIIPAFDATKLTIQLTGTGYQSVTFQYSFRDSDGLQGNIAPVTVNWSQPLPVTLVSFYAEKTGSSVLLTWRTSEEKNNTGFELLRSADAAVWERIGFVKSQADKSYVNTLLNYSFQDTRPLESAGYYRLKQIDYDGRYQLGPVRSVAADGSRETVLIYPNPTTDKLTIEGLSGKEIIRLSSESGREVSVIRNESDKQKIIPTQALKPGVYILTLTRTDGSTLTKRIVKIR</sequence>
<dbReference type="EMBL" id="FNGS01000001">
    <property type="protein sequence ID" value="SDL25127.1"/>
    <property type="molecule type" value="Genomic_DNA"/>
</dbReference>
<evidence type="ECO:0000313" key="4">
    <source>
        <dbReference type="EMBL" id="SDL25127.1"/>
    </source>
</evidence>
<accession>A0A1G9IIV8</accession>
<dbReference type="OrthoDB" id="958186at2"/>
<reference evidence="4 5" key="1">
    <citation type="submission" date="2016-10" db="EMBL/GenBank/DDBJ databases">
        <authorList>
            <person name="de Groot N.N."/>
        </authorList>
    </citation>
    <scope>NUCLEOTIDE SEQUENCE [LARGE SCALE GENOMIC DNA]</scope>
    <source>
        <strain evidence="4 5">DSM 21668</strain>
    </source>
</reference>
<dbReference type="InterPro" id="IPR026444">
    <property type="entry name" value="Secre_tail"/>
</dbReference>
<gene>
    <name evidence="4" type="ORF">SAMN04488090_0500</name>
</gene>
<dbReference type="Proteomes" id="UP000198901">
    <property type="component" value="Unassembled WGS sequence"/>
</dbReference>
<name>A0A1G9IIV8_9BACT</name>
<feature type="region of interest" description="Disordered" evidence="1">
    <location>
        <begin position="142"/>
        <end position="168"/>
    </location>
</feature>
<protein>
    <submittedName>
        <fullName evidence="4">Por secretion system C-terminal sorting domain-containing protein</fullName>
    </submittedName>
</protein>
<feature type="domain" description="Secretion system C-terminal sorting" evidence="3">
    <location>
        <begin position="353"/>
        <end position="423"/>
    </location>
</feature>
<dbReference type="Gene3D" id="2.60.40.10">
    <property type="entry name" value="Immunoglobulins"/>
    <property type="match status" value="2"/>
</dbReference>
<evidence type="ECO:0000259" key="3">
    <source>
        <dbReference type="Pfam" id="PF18962"/>
    </source>
</evidence>
<proteinExistence type="predicted"/>
<keyword evidence="2" id="KW-0732">Signal</keyword>
<organism evidence="4 5">
    <name type="scientific">Siphonobacter aquaeclarae</name>
    <dbReference type="NCBI Taxonomy" id="563176"/>
    <lineage>
        <taxon>Bacteria</taxon>
        <taxon>Pseudomonadati</taxon>
        <taxon>Bacteroidota</taxon>
        <taxon>Cytophagia</taxon>
        <taxon>Cytophagales</taxon>
        <taxon>Cytophagaceae</taxon>
        <taxon>Siphonobacter</taxon>
    </lineage>
</organism>
<dbReference type="Pfam" id="PF22352">
    <property type="entry name" value="K319L-like_PKD"/>
    <property type="match status" value="1"/>
</dbReference>